<evidence type="ECO:0000259" key="1">
    <source>
        <dbReference type="PROSITE" id="PS51832"/>
    </source>
</evidence>
<dbReference type="InterPro" id="IPR006675">
    <property type="entry name" value="HDIG_dom"/>
</dbReference>
<evidence type="ECO:0000313" key="3">
    <source>
        <dbReference type="Proteomes" id="UP000017820"/>
    </source>
</evidence>
<dbReference type="PANTHER" id="PTHR43155">
    <property type="entry name" value="CYCLIC DI-GMP PHOSPHODIESTERASE PA4108-RELATED"/>
    <property type="match status" value="1"/>
</dbReference>
<dbReference type="GO" id="GO:0008081">
    <property type="term" value="F:phosphoric diester hydrolase activity"/>
    <property type="evidence" value="ECO:0007669"/>
    <property type="project" value="UniProtKB-ARBA"/>
</dbReference>
<gene>
    <name evidence="2" type="ORF">PL2TA16_05353</name>
</gene>
<proteinExistence type="predicted"/>
<dbReference type="CDD" id="cd00077">
    <property type="entry name" value="HDc"/>
    <property type="match status" value="1"/>
</dbReference>
<dbReference type="NCBIfam" id="TIGR00277">
    <property type="entry name" value="HDIG"/>
    <property type="match status" value="1"/>
</dbReference>
<accession>V4HPI8</accession>
<organism evidence="2 3">
    <name type="scientific">Pseudoalteromonas luteoviolacea (strain 2ta16)</name>
    <dbReference type="NCBI Taxonomy" id="1353533"/>
    <lineage>
        <taxon>Bacteria</taxon>
        <taxon>Pseudomonadati</taxon>
        <taxon>Pseudomonadota</taxon>
        <taxon>Gammaproteobacteria</taxon>
        <taxon>Alteromonadales</taxon>
        <taxon>Pseudoalteromonadaceae</taxon>
        <taxon>Pseudoalteromonas</taxon>
    </lineage>
</organism>
<name>V4HPI8_PSEL2</name>
<dbReference type="SUPFAM" id="SSF109604">
    <property type="entry name" value="HD-domain/PDEase-like"/>
    <property type="match status" value="1"/>
</dbReference>
<dbReference type="Gene3D" id="1.10.3210.10">
    <property type="entry name" value="Hypothetical protein af1432"/>
    <property type="match status" value="1"/>
</dbReference>
<dbReference type="PANTHER" id="PTHR43155:SF2">
    <property type="entry name" value="CYCLIC DI-GMP PHOSPHODIESTERASE PA4108"/>
    <property type="match status" value="1"/>
</dbReference>
<dbReference type="Proteomes" id="UP000017820">
    <property type="component" value="Unassembled WGS sequence"/>
</dbReference>
<dbReference type="InterPro" id="IPR037522">
    <property type="entry name" value="HD_GYP_dom"/>
</dbReference>
<dbReference type="EMBL" id="AUSV01000092">
    <property type="protein sequence ID" value="ESP91713.1"/>
    <property type="molecule type" value="Genomic_DNA"/>
</dbReference>
<feature type="domain" description="HD-GYP" evidence="1">
    <location>
        <begin position="171"/>
        <end position="366"/>
    </location>
</feature>
<dbReference type="SMART" id="SM00471">
    <property type="entry name" value="HDc"/>
    <property type="match status" value="1"/>
</dbReference>
<protein>
    <submittedName>
        <fullName evidence="2">HDIG domain protein</fullName>
    </submittedName>
</protein>
<comment type="caution">
    <text evidence="2">The sequence shown here is derived from an EMBL/GenBank/DDBJ whole genome shotgun (WGS) entry which is preliminary data.</text>
</comment>
<dbReference type="InterPro" id="IPR021812">
    <property type="entry name" value="DUF3391"/>
</dbReference>
<dbReference type="PROSITE" id="PS51832">
    <property type="entry name" value="HD_GYP"/>
    <property type="match status" value="1"/>
</dbReference>
<dbReference type="AlphaFoldDB" id="V4HPI8"/>
<evidence type="ECO:0000313" key="2">
    <source>
        <dbReference type="EMBL" id="ESP91713.1"/>
    </source>
</evidence>
<dbReference type="Pfam" id="PF13487">
    <property type="entry name" value="HD_5"/>
    <property type="match status" value="1"/>
</dbReference>
<sequence length="437" mass="49488">MQLLYKRSLAVIILRSEHFSPFHFYIHLLSLNSLQGDFYTVKTINIKDLQPGMFVVGVIKQAGHVRVKNQGWVRNEKGINNLINSGVLEVEIDPDKTLDQSQPETETVEEITEAPKQDPWHKSVPVEAELGHAVQMYEQAKQLQEKTFLDIKEGRKIDVADFKATASGFIDSVFRNQDALACIARIREKDGYLLEHSLNVSILMSIFAKHLGFERTLIEELATGALLHDIGKIKIPDEILQKPDKLSENEFAIMREHAKFSHDIVKDSGLGDIASEIAGFHHERLNGTGYPYAKKGEELSQYVRMISIVDVYDALTADRVYKVGMAPIKAFRKLKDGCPHEFDENLLNQFIHCIGMYPVGTLVKLKSHRVGIVAASNPDSPLQPVVKVFYNAKNMFHVEVRDIDLSDKRVDDELEAAVKPEEFGLDLIKFFRHSMLP</sequence>
<dbReference type="Pfam" id="PF11871">
    <property type="entry name" value="DUF3391"/>
    <property type="match status" value="1"/>
</dbReference>
<dbReference type="PATRIC" id="fig|1353533.3.peg.3951"/>
<dbReference type="InterPro" id="IPR003607">
    <property type="entry name" value="HD/PDEase_dom"/>
</dbReference>
<reference evidence="2 3" key="1">
    <citation type="submission" date="2013-07" db="EMBL/GenBank/DDBJ databases">
        <title>Draft genome sequence of Pseudoalteromonas luteoviolacea 2ta16.</title>
        <authorList>
            <person name="Allen E.E."/>
            <person name="Azam F."/>
            <person name="Podell S."/>
        </authorList>
    </citation>
    <scope>NUCLEOTIDE SEQUENCE [LARGE SCALE GENOMIC DNA]</scope>
    <source>
        <strain evidence="2 3">2ta16</strain>
    </source>
</reference>